<protein>
    <submittedName>
        <fullName evidence="1">MHC class II histocompatibility antigen SLA-DRB1</fullName>
    </submittedName>
</protein>
<dbReference type="EMBL" id="DQIR01039111">
    <property type="protein sequence ID" value="HCZ94586.1"/>
    <property type="molecule type" value="Transcribed_RNA"/>
</dbReference>
<dbReference type="AlphaFoldDB" id="A0A480F229"/>
<evidence type="ECO:0000313" key="1">
    <source>
        <dbReference type="EMBL" id="HCZ94036.1"/>
    </source>
</evidence>
<dbReference type="EMBL" id="DQIR01038561">
    <property type="protein sequence ID" value="HCZ94036.1"/>
    <property type="molecule type" value="Transcribed_RNA"/>
</dbReference>
<organism evidence="1">
    <name type="scientific">Sus scrofa</name>
    <name type="common">Pig</name>
    <dbReference type="NCBI Taxonomy" id="9823"/>
    <lineage>
        <taxon>Eukaryota</taxon>
        <taxon>Metazoa</taxon>
        <taxon>Chordata</taxon>
        <taxon>Craniata</taxon>
        <taxon>Vertebrata</taxon>
        <taxon>Euteleostomi</taxon>
        <taxon>Mammalia</taxon>
        <taxon>Eutheria</taxon>
        <taxon>Laurasiatheria</taxon>
        <taxon>Artiodactyla</taxon>
        <taxon>Suina</taxon>
        <taxon>Suidae</taxon>
        <taxon>Sus</taxon>
    </lineage>
</organism>
<reference evidence="1" key="1">
    <citation type="journal article" date="2019" name="PeerJ">
        <title>Genes of the pig, Sus scrofa, reconstructed with EvidentialGene.</title>
        <authorList>
            <person name="Gilbert D.G."/>
        </authorList>
    </citation>
    <scope>NUCLEOTIDE SEQUENCE</scope>
</reference>
<name>A0A480F229_PIG</name>
<proteinExistence type="predicted"/>
<sequence length="191" mass="20969">MLAWSVTTCTSAQEACWLKGRASFLILEVDEQPHSNKEQTQDEAPDPTHHLALSRFRPCPPFHCDGARQAGVLHSAAVDLSTLRNRFKHHHGLEGPVSIRDQACGDHPRRLFLAIPEPPDLHVAWVEPGHRADQEVVVLQGLGLCRVHCHRGLSSPHHKEGRIDLVAASAEPVHCGPKVLQDVLLAVPVLG</sequence>
<accession>A0A480F229</accession>